<dbReference type="RefSeq" id="WP_154495136.1">
    <property type="nucleotide sequence ID" value="NZ_VUMU01000002.1"/>
</dbReference>
<dbReference type="GO" id="GO:0016787">
    <property type="term" value="F:hydrolase activity"/>
    <property type="evidence" value="ECO:0007669"/>
    <property type="project" value="UniProtKB-UniRule"/>
</dbReference>
<dbReference type="GO" id="GO:0003677">
    <property type="term" value="F:DNA binding"/>
    <property type="evidence" value="ECO:0007669"/>
    <property type="project" value="UniProtKB-KW"/>
</dbReference>
<comment type="catalytic activity">
    <reaction evidence="9">
        <text>Couples ATP hydrolysis with the unwinding of duplex DNA by translocating in the 3'-5' direction.</text>
        <dbReference type="EC" id="5.6.2.4"/>
    </reaction>
</comment>
<dbReference type="SUPFAM" id="SSF52540">
    <property type="entry name" value="P-loop containing nucleoside triphosphate hydrolases"/>
    <property type="match status" value="1"/>
</dbReference>
<evidence type="ECO:0000256" key="12">
    <source>
        <dbReference type="ARBA" id="ARBA00048988"/>
    </source>
</evidence>
<dbReference type="FunFam" id="1.10.10.160:FF:000001">
    <property type="entry name" value="ATP-dependent DNA helicase"/>
    <property type="match status" value="1"/>
</dbReference>
<dbReference type="AlphaFoldDB" id="A0A6L5YFS2"/>
<dbReference type="EC" id="5.6.2.4" evidence="10"/>
<evidence type="ECO:0000259" key="15">
    <source>
        <dbReference type="PROSITE" id="PS51217"/>
    </source>
</evidence>
<comment type="catalytic activity">
    <reaction evidence="12">
        <text>ATP + H2O = ADP + phosphate + H(+)</text>
        <dbReference type="Rhea" id="RHEA:13065"/>
        <dbReference type="ChEBI" id="CHEBI:15377"/>
        <dbReference type="ChEBI" id="CHEBI:15378"/>
        <dbReference type="ChEBI" id="CHEBI:30616"/>
        <dbReference type="ChEBI" id="CHEBI:43474"/>
        <dbReference type="ChEBI" id="CHEBI:456216"/>
        <dbReference type="EC" id="5.6.2.4"/>
    </reaction>
</comment>
<dbReference type="CDD" id="cd18807">
    <property type="entry name" value="SF1_C_UvrD"/>
    <property type="match status" value="1"/>
</dbReference>
<evidence type="ECO:0000256" key="4">
    <source>
        <dbReference type="ARBA" id="ARBA00022801"/>
    </source>
</evidence>
<dbReference type="CDD" id="cd17932">
    <property type="entry name" value="DEXQc_UvrD"/>
    <property type="match status" value="1"/>
</dbReference>
<sequence length="794" mass="90218">MSIYDTLNKEQKEAVLHTEGPLLLLAGAGSGKTRVLTHRVAYLIDELGVNPWNILAITFTNKAAQEMRERVDQIAGFGADQVWVATFHATCMRILRRHIDRLGYDTNFTIYDTDDQKTVIKQVCKRLNIDTKMYKERTLLSEISSAKDELVDVREFEVKSVGDYRKSVTAKVYREYQDTLKKSNALDFDDIIVKTVELFKSCPEVLYNYQERFRYIMVDEYQDTNTAQFELIRLLADGYRNLCVVGDDDQSIYKFRGANIRNILDYEKIYPDAKVIKLEQNYRSTQNILDAANAVIRNNRGRKEKALWTEKGAGSRIHFRQFDNAYEEAEYIADDISDKVNKNGVAYADCAVLYRTNAQSRLLEERMVVEGIPYHVVGGVNFYARQEIRDILAYLKTIDNGRDEVALRRIINVPKRSIGTASLEKVADYAQMKDITLFDALCEADQIRGLGRAEAKIRGFVNLIEVLRSGLSSYTLPDLIKSLLERIDYAEYLRDQDEESAEDRLGNVDELITKAAVYEETHDEPSLSEFLEEIMLVADIDNVEDGDNRVLLMTLHSAKGLEFPVVYLAGMEDGLFPGFMTIASDDPLEIEEERRLAYVGITRAKEDLTLTCARSRMLRGETQYNPVSRFVREIPKELMDNTLPPSRRYRDDDLEDFQTRRANEAALRAMGLEAIAPPRSGNGSGSGFGGFGNTGFDPRPKATLKPRVTAKADKPYISKGINGLNQLAGLQKGTEFKAPDALDYTVGDRVRHIKYGEGTVLNIAREPRDYKVTVEFDQAGQKIMYASFAKLKRV</sequence>
<keyword evidence="17" id="KW-1185">Reference proteome</keyword>
<keyword evidence="4 13" id="KW-0378">Hydrolase</keyword>
<organism evidence="16 17">
    <name type="scientific">Waltera intestinalis</name>
    <dbReference type="NCBI Taxonomy" id="2606635"/>
    <lineage>
        <taxon>Bacteria</taxon>
        <taxon>Bacillati</taxon>
        <taxon>Bacillota</taxon>
        <taxon>Clostridia</taxon>
        <taxon>Lachnospirales</taxon>
        <taxon>Lachnospiraceae</taxon>
        <taxon>Waltera</taxon>
    </lineage>
</organism>
<dbReference type="Gene3D" id="1.10.10.160">
    <property type="match status" value="1"/>
</dbReference>
<dbReference type="InterPro" id="IPR000212">
    <property type="entry name" value="DNA_helicase_UvrD/REP"/>
</dbReference>
<dbReference type="GO" id="GO:0009314">
    <property type="term" value="P:response to radiation"/>
    <property type="evidence" value="ECO:0007669"/>
    <property type="project" value="UniProtKB-ARBA"/>
</dbReference>
<dbReference type="FunFam" id="1.10.486.10:FF:000003">
    <property type="entry name" value="ATP-dependent DNA helicase"/>
    <property type="match status" value="1"/>
</dbReference>
<dbReference type="PROSITE" id="PS51198">
    <property type="entry name" value="UVRD_HELICASE_ATP_BIND"/>
    <property type="match status" value="1"/>
</dbReference>
<dbReference type="Gene3D" id="3.40.50.300">
    <property type="entry name" value="P-loop containing nucleotide triphosphate hydrolases"/>
    <property type="match status" value="2"/>
</dbReference>
<evidence type="ECO:0000256" key="10">
    <source>
        <dbReference type="ARBA" id="ARBA00034808"/>
    </source>
</evidence>
<evidence type="ECO:0000256" key="5">
    <source>
        <dbReference type="ARBA" id="ARBA00022806"/>
    </source>
</evidence>
<dbReference type="EMBL" id="VUMU01000002">
    <property type="protein sequence ID" value="MST57146.1"/>
    <property type="molecule type" value="Genomic_DNA"/>
</dbReference>
<evidence type="ECO:0000256" key="1">
    <source>
        <dbReference type="ARBA" id="ARBA00009922"/>
    </source>
</evidence>
<feature type="domain" description="UvrD-like helicase C-terminal" evidence="15">
    <location>
        <begin position="286"/>
        <end position="560"/>
    </location>
</feature>
<evidence type="ECO:0000313" key="17">
    <source>
        <dbReference type="Proteomes" id="UP000476055"/>
    </source>
</evidence>
<keyword evidence="6 13" id="KW-0067">ATP-binding</keyword>
<evidence type="ECO:0000256" key="2">
    <source>
        <dbReference type="ARBA" id="ARBA00014807"/>
    </source>
</evidence>
<evidence type="ECO:0000256" key="8">
    <source>
        <dbReference type="ARBA" id="ARBA00023235"/>
    </source>
</evidence>
<evidence type="ECO:0000256" key="11">
    <source>
        <dbReference type="ARBA" id="ARBA00034900"/>
    </source>
</evidence>
<dbReference type="GO" id="GO:0005829">
    <property type="term" value="C:cytosol"/>
    <property type="evidence" value="ECO:0007669"/>
    <property type="project" value="TreeGrafter"/>
</dbReference>
<dbReference type="PROSITE" id="PS51217">
    <property type="entry name" value="UVRD_HELICASE_CTER"/>
    <property type="match status" value="1"/>
</dbReference>
<comment type="caution">
    <text evidence="16">The sequence shown here is derived from an EMBL/GenBank/DDBJ whole genome shotgun (WGS) entry which is preliminary data.</text>
</comment>
<dbReference type="InterPro" id="IPR014017">
    <property type="entry name" value="DNA_helicase_UvrD-like_C"/>
</dbReference>
<evidence type="ECO:0000313" key="16">
    <source>
        <dbReference type="EMBL" id="MST57146.1"/>
    </source>
</evidence>
<keyword evidence="8" id="KW-0413">Isomerase</keyword>
<keyword evidence="7" id="KW-0238">DNA-binding</keyword>
<dbReference type="GO" id="GO:0033202">
    <property type="term" value="C:DNA helicase complex"/>
    <property type="evidence" value="ECO:0007669"/>
    <property type="project" value="TreeGrafter"/>
</dbReference>
<dbReference type="Gene3D" id="1.10.486.10">
    <property type="entry name" value="PCRA, domain 4"/>
    <property type="match status" value="1"/>
</dbReference>
<dbReference type="PANTHER" id="PTHR11070:SF2">
    <property type="entry name" value="ATP-DEPENDENT DNA HELICASE SRS2"/>
    <property type="match status" value="1"/>
</dbReference>
<protein>
    <recommendedName>
        <fullName evidence="2">ATP-dependent DNA helicase PcrA</fullName>
        <ecNumber evidence="10">5.6.2.4</ecNumber>
    </recommendedName>
    <alternativeName>
        <fullName evidence="11">DNA 3'-5' helicase PcrA</fullName>
    </alternativeName>
</protein>
<dbReference type="Pfam" id="PF13361">
    <property type="entry name" value="UvrD_C"/>
    <property type="match status" value="1"/>
</dbReference>
<reference evidence="16 17" key="1">
    <citation type="submission" date="2019-08" db="EMBL/GenBank/DDBJ databases">
        <title>In-depth cultivation of the pig gut microbiome towards novel bacterial diversity and tailored functional studies.</title>
        <authorList>
            <person name="Wylensek D."/>
            <person name="Hitch T.C.A."/>
            <person name="Clavel T."/>
        </authorList>
    </citation>
    <scope>NUCLEOTIDE SEQUENCE [LARGE SCALE GENOMIC DNA]</scope>
    <source>
        <strain evidence="16 17">WCA3-601-WT-6H</strain>
    </source>
</reference>
<dbReference type="GO" id="GO:0000725">
    <property type="term" value="P:recombinational repair"/>
    <property type="evidence" value="ECO:0007669"/>
    <property type="project" value="TreeGrafter"/>
</dbReference>
<feature type="binding site" evidence="13">
    <location>
        <begin position="26"/>
        <end position="33"/>
    </location>
    <ligand>
        <name>ATP</name>
        <dbReference type="ChEBI" id="CHEBI:30616"/>
    </ligand>
</feature>
<dbReference type="Proteomes" id="UP000476055">
    <property type="component" value="Unassembled WGS sequence"/>
</dbReference>
<evidence type="ECO:0000259" key="14">
    <source>
        <dbReference type="PROSITE" id="PS51198"/>
    </source>
</evidence>
<dbReference type="InterPro" id="IPR027417">
    <property type="entry name" value="P-loop_NTPase"/>
</dbReference>
<accession>A0A6L5YFS2</accession>
<dbReference type="GO" id="GO:0043138">
    <property type="term" value="F:3'-5' DNA helicase activity"/>
    <property type="evidence" value="ECO:0007669"/>
    <property type="project" value="UniProtKB-EC"/>
</dbReference>
<proteinExistence type="inferred from homology"/>
<gene>
    <name evidence="16" type="ORF">FYJ59_02590</name>
</gene>
<evidence type="ECO:0000256" key="6">
    <source>
        <dbReference type="ARBA" id="ARBA00022840"/>
    </source>
</evidence>
<comment type="similarity">
    <text evidence="1">Belongs to the helicase family. UvrD subfamily.</text>
</comment>
<dbReference type="InterPro" id="IPR014016">
    <property type="entry name" value="UvrD-like_ATP-bd"/>
</dbReference>
<keyword evidence="3 13" id="KW-0547">Nucleotide-binding</keyword>
<dbReference type="GO" id="GO:0005524">
    <property type="term" value="F:ATP binding"/>
    <property type="evidence" value="ECO:0007669"/>
    <property type="project" value="UniProtKB-UniRule"/>
</dbReference>
<evidence type="ECO:0000256" key="9">
    <source>
        <dbReference type="ARBA" id="ARBA00034617"/>
    </source>
</evidence>
<keyword evidence="5 13" id="KW-0347">Helicase</keyword>
<name>A0A6L5YFS2_9FIRM</name>
<feature type="domain" description="UvrD-like helicase ATP-binding" evidence="14">
    <location>
        <begin position="5"/>
        <end position="285"/>
    </location>
</feature>
<evidence type="ECO:0000256" key="3">
    <source>
        <dbReference type="ARBA" id="ARBA00022741"/>
    </source>
</evidence>
<dbReference type="InterPro" id="IPR013986">
    <property type="entry name" value="DExx_box_DNA_helicase_dom_sf"/>
</dbReference>
<dbReference type="Pfam" id="PF21196">
    <property type="entry name" value="PcrA_UvrD_tudor"/>
    <property type="match status" value="1"/>
</dbReference>
<evidence type="ECO:0000256" key="7">
    <source>
        <dbReference type="ARBA" id="ARBA00023125"/>
    </source>
</evidence>
<dbReference type="PANTHER" id="PTHR11070">
    <property type="entry name" value="UVRD / RECB / PCRA DNA HELICASE FAMILY MEMBER"/>
    <property type="match status" value="1"/>
</dbReference>
<evidence type="ECO:0000256" key="13">
    <source>
        <dbReference type="PROSITE-ProRule" id="PRU00560"/>
    </source>
</evidence>
<dbReference type="Pfam" id="PF00580">
    <property type="entry name" value="UvrD-helicase"/>
    <property type="match status" value="1"/>
</dbReference>